<sequence length="461" mass="47448">MVGARVGGLLCAVFVLVTGPVMTGVALAQPPVTPTPNPSPNGHATPAHPGHGQPKPGQPLAGQPAAGQPKPGQPAPKCTVPVAPPPPVDASERPHPGEPPPTPLPVPARPVGGARMGECGFVMPAGVPLLPPGIGAASWVLADLDSGAVLAARNPHARERPASTLKVLTALVVMRKLDLSTVVEGTAQDANIDGSRVGVGPGGRYTVRQLLTGLIMNSGNDAANALARELGGVPTTLRLMSETAGDLGALDTRPATPSGLDGPGMSTSAYDLALIYRLAMRERVFQEISRTRLTDWPGRGDLPGFKISNDNPLLIGYKGTIGGKTGFTDDARHTLIVAAERGGRRLAVVMMRAENRPVLVAQQAARLLDYGFALPRGVKPVGTLVESRPAEPEAAAAYEAPASAPPPAPVESHEDRIKSLGVIGGGALLGALLSYLIARRRPDEPGDPDLPDPSPTPHAEN</sequence>
<feature type="region of interest" description="Disordered" evidence="8">
    <location>
        <begin position="30"/>
        <end position="108"/>
    </location>
</feature>
<evidence type="ECO:0000256" key="3">
    <source>
        <dbReference type="ARBA" id="ARBA00022801"/>
    </source>
</evidence>
<accession>A0ABP9PQ81</accession>
<comment type="similarity">
    <text evidence="1 7">Belongs to the peptidase S11 family.</text>
</comment>
<feature type="signal peptide" evidence="9">
    <location>
        <begin position="1"/>
        <end position="28"/>
    </location>
</feature>
<dbReference type="InterPro" id="IPR018044">
    <property type="entry name" value="Peptidase_S11"/>
</dbReference>
<dbReference type="Gene3D" id="3.40.710.10">
    <property type="entry name" value="DD-peptidase/beta-lactamase superfamily"/>
    <property type="match status" value="1"/>
</dbReference>
<feature type="compositionally biased region" description="Low complexity" evidence="8">
    <location>
        <begin position="46"/>
        <end position="81"/>
    </location>
</feature>
<comment type="caution">
    <text evidence="11">The sequence shown here is derived from an EMBL/GenBank/DDBJ whole genome shotgun (WGS) entry which is preliminary data.</text>
</comment>
<proteinExistence type="inferred from homology"/>
<keyword evidence="4" id="KW-0133">Cell shape</keyword>
<evidence type="ECO:0000256" key="7">
    <source>
        <dbReference type="RuleBase" id="RU004016"/>
    </source>
</evidence>
<dbReference type="RefSeq" id="WP_345702646.1">
    <property type="nucleotide sequence ID" value="NZ_BAABJP010000007.1"/>
</dbReference>
<evidence type="ECO:0000256" key="2">
    <source>
        <dbReference type="ARBA" id="ARBA00022729"/>
    </source>
</evidence>
<dbReference type="Proteomes" id="UP001428817">
    <property type="component" value="Unassembled WGS sequence"/>
</dbReference>
<dbReference type="InterPro" id="IPR012338">
    <property type="entry name" value="Beta-lactam/transpept-like"/>
</dbReference>
<protein>
    <recommendedName>
        <fullName evidence="10">Peptidase S11 D-alanyl-D-alanine carboxypeptidase A N-terminal domain-containing protein</fullName>
    </recommendedName>
</protein>
<dbReference type="PRINTS" id="PR00725">
    <property type="entry name" value="DADACBPTASE1"/>
</dbReference>
<keyword evidence="6" id="KW-0961">Cell wall biogenesis/degradation</keyword>
<feature type="domain" description="Peptidase S11 D-alanyl-D-alanine carboxypeptidase A N-terminal" evidence="10">
    <location>
        <begin position="132"/>
        <end position="354"/>
    </location>
</feature>
<evidence type="ECO:0000256" key="5">
    <source>
        <dbReference type="ARBA" id="ARBA00022984"/>
    </source>
</evidence>
<evidence type="ECO:0000256" key="9">
    <source>
        <dbReference type="SAM" id="SignalP"/>
    </source>
</evidence>
<keyword evidence="3" id="KW-0378">Hydrolase</keyword>
<dbReference type="InterPro" id="IPR001967">
    <property type="entry name" value="Peptidase_S11_N"/>
</dbReference>
<gene>
    <name evidence="11" type="ORF">GCM10023321_15460</name>
</gene>
<reference evidence="12" key="1">
    <citation type="journal article" date="2019" name="Int. J. Syst. Evol. Microbiol.">
        <title>The Global Catalogue of Microorganisms (GCM) 10K type strain sequencing project: providing services to taxonomists for standard genome sequencing and annotation.</title>
        <authorList>
            <consortium name="The Broad Institute Genomics Platform"/>
            <consortium name="The Broad Institute Genome Sequencing Center for Infectious Disease"/>
            <person name="Wu L."/>
            <person name="Ma J."/>
        </authorList>
    </citation>
    <scope>NUCLEOTIDE SEQUENCE [LARGE SCALE GENOMIC DNA]</scope>
    <source>
        <strain evidence="12">JCM 18303</strain>
    </source>
</reference>
<feature type="region of interest" description="Disordered" evidence="8">
    <location>
        <begin position="440"/>
        <end position="461"/>
    </location>
</feature>
<evidence type="ECO:0000313" key="12">
    <source>
        <dbReference type="Proteomes" id="UP001428817"/>
    </source>
</evidence>
<dbReference type="PANTHER" id="PTHR21581">
    <property type="entry name" value="D-ALANYL-D-ALANINE CARBOXYPEPTIDASE"/>
    <property type="match status" value="1"/>
</dbReference>
<dbReference type="EMBL" id="BAABJP010000007">
    <property type="protein sequence ID" value="GAA5150332.1"/>
    <property type="molecule type" value="Genomic_DNA"/>
</dbReference>
<evidence type="ECO:0000313" key="11">
    <source>
        <dbReference type="EMBL" id="GAA5150332.1"/>
    </source>
</evidence>
<dbReference type="SUPFAM" id="SSF56601">
    <property type="entry name" value="beta-lactamase/transpeptidase-like"/>
    <property type="match status" value="1"/>
</dbReference>
<evidence type="ECO:0000256" key="4">
    <source>
        <dbReference type="ARBA" id="ARBA00022960"/>
    </source>
</evidence>
<dbReference type="PANTHER" id="PTHR21581:SF33">
    <property type="entry name" value="D-ALANYL-D-ALANINE CARBOXYPEPTIDASE DACB"/>
    <property type="match status" value="1"/>
</dbReference>
<feature type="region of interest" description="Disordered" evidence="8">
    <location>
        <begin position="392"/>
        <end position="413"/>
    </location>
</feature>
<keyword evidence="5" id="KW-0573">Peptidoglycan synthesis</keyword>
<evidence type="ECO:0000256" key="6">
    <source>
        <dbReference type="ARBA" id="ARBA00023316"/>
    </source>
</evidence>
<evidence type="ECO:0000256" key="8">
    <source>
        <dbReference type="SAM" id="MobiDB-lite"/>
    </source>
</evidence>
<evidence type="ECO:0000259" key="10">
    <source>
        <dbReference type="Pfam" id="PF00768"/>
    </source>
</evidence>
<organism evidence="11 12">
    <name type="scientific">Pseudonocardia eucalypti</name>
    <dbReference type="NCBI Taxonomy" id="648755"/>
    <lineage>
        <taxon>Bacteria</taxon>
        <taxon>Bacillati</taxon>
        <taxon>Actinomycetota</taxon>
        <taxon>Actinomycetes</taxon>
        <taxon>Pseudonocardiales</taxon>
        <taxon>Pseudonocardiaceae</taxon>
        <taxon>Pseudonocardia</taxon>
    </lineage>
</organism>
<dbReference type="Pfam" id="PF00768">
    <property type="entry name" value="Peptidase_S11"/>
    <property type="match status" value="1"/>
</dbReference>
<feature type="compositionally biased region" description="Pro residues" evidence="8">
    <location>
        <begin position="97"/>
        <end position="108"/>
    </location>
</feature>
<keyword evidence="2 9" id="KW-0732">Signal</keyword>
<evidence type="ECO:0000256" key="1">
    <source>
        <dbReference type="ARBA" id="ARBA00007164"/>
    </source>
</evidence>
<feature type="compositionally biased region" description="Low complexity" evidence="8">
    <location>
        <begin position="392"/>
        <end position="402"/>
    </location>
</feature>
<feature type="compositionally biased region" description="Pro residues" evidence="8">
    <location>
        <begin position="451"/>
        <end position="461"/>
    </location>
</feature>
<feature type="chain" id="PRO_5047516960" description="Peptidase S11 D-alanyl-D-alanine carboxypeptidase A N-terminal domain-containing protein" evidence="9">
    <location>
        <begin position="29"/>
        <end position="461"/>
    </location>
</feature>
<keyword evidence="12" id="KW-1185">Reference proteome</keyword>
<name>A0ABP9PQ81_9PSEU</name>